<sequence>MGIYECIYDCGDENYCVSCFSLDDCPPGWAYICKKHQLIIGNKFKYDLKDFILKHKKK</sequence>
<protein>
    <submittedName>
        <fullName evidence="1">Uncharacterized protein</fullName>
    </submittedName>
</protein>
<dbReference type="EMBL" id="MN740593">
    <property type="protein sequence ID" value="QHS77759.1"/>
    <property type="molecule type" value="Genomic_DNA"/>
</dbReference>
<reference evidence="1" key="1">
    <citation type="journal article" date="2020" name="Nature">
        <title>Giant virus diversity and host interactions through global metagenomics.</title>
        <authorList>
            <person name="Schulz F."/>
            <person name="Roux S."/>
            <person name="Paez-Espino D."/>
            <person name="Jungbluth S."/>
            <person name="Walsh D.A."/>
            <person name="Denef V.J."/>
            <person name="McMahon K.D."/>
            <person name="Konstantinidis K.T."/>
            <person name="Eloe-Fadrosh E.A."/>
            <person name="Kyrpides N.C."/>
            <person name="Woyke T."/>
        </authorList>
    </citation>
    <scope>NUCLEOTIDE SEQUENCE</scope>
    <source>
        <strain evidence="1">GVMAG-S-1021933-23</strain>
    </source>
</reference>
<name>A0A6C0ADF8_9ZZZZ</name>
<organism evidence="1">
    <name type="scientific">viral metagenome</name>
    <dbReference type="NCBI Taxonomy" id="1070528"/>
    <lineage>
        <taxon>unclassified sequences</taxon>
        <taxon>metagenomes</taxon>
        <taxon>organismal metagenomes</taxon>
    </lineage>
</organism>
<evidence type="ECO:0000313" key="1">
    <source>
        <dbReference type="EMBL" id="QHS77759.1"/>
    </source>
</evidence>
<dbReference type="AlphaFoldDB" id="A0A6C0ADF8"/>
<proteinExistence type="predicted"/>
<accession>A0A6C0ADF8</accession>